<evidence type="ECO:0000313" key="7">
    <source>
        <dbReference type="EMBL" id="BCE41875.1"/>
    </source>
</evidence>
<keyword evidence="2 3" id="KW-0802">TPR repeat</keyword>
<dbReference type="Gene3D" id="3.40.50.10070">
    <property type="entry name" value="TolB, N-terminal domain"/>
    <property type="match status" value="1"/>
</dbReference>
<feature type="region of interest" description="Disordered" evidence="4">
    <location>
        <begin position="1"/>
        <end position="44"/>
    </location>
</feature>
<dbReference type="PANTHER" id="PTHR44943:SF8">
    <property type="entry name" value="TPR REPEAT-CONTAINING PROTEIN MJ0263"/>
    <property type="match status" value="1"/>
</dbReference>
<feature type="repeat" description="TPR" evidence="3">
    <location>
        <begin position="331"/>
        <end position="364"/>
    </location>
</feature>
<proteinExistence type="predicted"/>
<dbReference type="InterPro" id="IPR019734">
    <property type="entry name" value="TPR_rpt"/>
</dbReference>
<evidence type="ECO:0000256" key="4">
    <source>
        <dbReference type="SAM" id="MobiDB-lite"/>
    </source>
</evidence>
<feature type="compositionally biased region" description="Basic and acidic residues" evidence="4">
    <location>
        <begin position="10"/>
        <end position="41"/>
    </location>
</feature>
<sequence>MTNSEVSTDLPDKPTSDNEQPDKATSDKEQLGKPPSDRDLRNPTSRLRARLQLIGGALASIAAIGAIAGGLVGYWTVWKTLRTDVFPDKQQTQREATARPDVAPRLSLVVLPFANLNNDPEQDYFADSITTDLTTDLAQMPGAFVIGRGTAFTFKNKQIDFKTLGKELGIRWAVQGAVRRNGDQIRVNVSLTDAASGRDIWSDRFDGDRTNLAALQDQITGRLARSLNIELMQAESRRSEKDQSRNPDAMDFTMRGWAKFYEPRSKTEIAQAKDLFDRALRLDPDNVDAMIAKAWCLAIAAGFRWSTSMAEDKEIATDLIDRALAKSSSNALAYVVKGDTLRVFGRPEEALPEYDAALEINPNFPIAYAQKGLALILSGRAREAFSPLQLALRLSPKDPIAVSWYYNLCHAHLHLQEYEEAAKDCRRVININNAFWYAYVDLVSAYGASGQLEPARQSLTELNKIRPDFTIQWFREFGYGYSGNPQFRREFDEILDGLRKGGVREQ</sequence>
<evidence type="ECO:0000256" key="1">
    <source>
        <dbReference type="ARBA" id="ARBA00022737"/>
    </source>
</evidence>
<dbReference type="Gene3D" id="1.25.40.10">
    <property type="entry name" value="Tetratricopeptide repeat domain"/>
    <property type="match status" value="3"/>
</dbReference>
<protein>
    <submittedName>
        <fullName evidence="6">Adenylate cyclase</fullName>
    </submittedName>
</protein>
<dbReference type="EMBL" id="AP023093">
    <property type="protein sequence ID" value="BCE41875.1"/>
    <property type="molecule type" value="Genomic_DNA"/>
</dbReference>
<dbReference type="EMBL" id="AP023092">
    <property type="protein sequence ID" value="BCE33097.1"/>
    <property type="molecule type" value="Genomic_DNA"/>
</dbReference>
<feature type="transmembrane region" description="Helical" evidence="5">
    <location>
        <begin position="51"/>
        <end position="75"/>
    </location>
</feature>
<dbReference type="InterPro" id="IPR011990">
    <property type="entry name" value="TPR-like_helical_dom_sf"/>
</dbReference>
<keyword evidence="5" id="KW-0812">Transmembrane</keyword>
<evidence type="ECO:0000256" key="5">
    <source>
        <dbReference type="SAM" id="Phobius"/>
    </source>
</evidence>
<gene>
    <name evidence="6" type="ORF">XF2B_68660</name>
    <name evidence="7" type="ORF">XF3B_69060</name>
    <name evidence="8" type="ORF">XF9B_68360</name>
</gene>
<dbReference type="InterPro" id="IPR051685">
    <property type="entry name" value="Ycf3/AcsC/BcsC/TPR_MFPF"/>
</dbReference>
<keyword evidence="5" id="KW-1133">Transmembrane helix</keyword>
<keyword evidence="1" id="KW-0677">Repeat</keyword>
<evidence type="ECO:0000256" key="2">
    <source>
        <dbReference type="ARBA" id="ARBA00022803"/>
    </source>
</evidence>
<organism evidence="6">
    <name type="scientific">Bradyrhizobium diazoefficiens</name>
    <dbReference type="NCBI Taxonomy" id="1355477"/>
    <lineage>
        <taxon>Bacteria</taxon>
        <taxon>Pseudomonadati</taxon>
        <taxon>Pseudomonadota</taxon>
        <taxon>Alphaproteobacteria</taxon>
        <taxon>Hyphomicrobiales</taxon>
        <taxon>Nitrobacteraceae</taxon>
        <taxon>Bradyrhizobium</taxon>
    </lineage>
</organism>
<reference evidence="8" key="3">
    <citation type="submission" date="2020-05" db="EMBL/GenBank/DDBJ databases">
        <title>Complete genome sequence of Bradyrhizobium diazoefficiens XF9 isolated from soybean nodule.</title>
        <authorList>
            <person name="Noda R."/>
            <person name="Kakizaki K."/>
            <person name="Minamisawa K."/>
        </authorList>
    </citation>
    <scope>NUCLEOTIDE SEQUENCE</scope>
    <source>
        <strain evidence="8">XF9</strain>
    </source>
</reference>
<dbReference type="SMART" id="SM00028">
    <property type="entry name" value="TPR"/>
    <property type="match status" value="4"/>
</dbReference>
<dbReference type="Pfam" id="PF13432">
    <property type="entry name" value="TPR_16"/>
    <property type="match status" value="1"/>
</dbReference>
<dbReference type="EMBL" id="AP023098">
    <property type="protein sequence ID" value="BCE85415.1"/>
    <property type="molecule type" value="Genomic_DNA"/>
</dbReference>
<evidence type="ECO:0000313" key="8">
    <source>
        <dbReference type="EMBL" id="BCE85415.1"/>
    </source>
</evidence>
<accession>A0A809XZH8</accession>
<dbReference type="RefSeq" id="WP_182872365.1">
    <property type="nucleotide sequence ID" value="NZ_AP022639.1"/>
</dbReference>
<dbReference type="Pfam" id="PF13181">
    <property type="entry name" value="TPR_8"/>
    <property type="match status" value="1"/>
</dbReference>
<name>A0A809XZH8_9BRAD</name>
<dbReference type="PANTHER" id="PTHR44943">
    <property type="entry name" value="CELLULOSE SYNTHASE OPERON PROTEIN C"/>
    <property type="match status" value="1"/>
</dbReference>
<dbReference type="AlphaFoldDB" id="A0A809XZH8"/>
<dbReference type="PROSITE" id="PS50005">
    <property type="entry name" value="TPR"/>
    <property type="match status" value="1"/>
</dbReference>
<evidence type="ECO:0000256" key="3">
    <source>
        <dbReference type="PROSITE-ProRule" id="PRU00339"/>
    </source>
</evidence>
<reference evidence="6" key="1">
    <citation type="submission" date="2020-05" db="EMBL/GenBank/DDBJ databases">
        <title>Complete genome sequence of Bradyrhizobium diazoefficiens XF2 isolated from soybean nodule.</title>
        <authorList>
            <person name="Noda R."/>
            <person name="Kakizaki K."/>
            <person name="Minamisawa K."/>
        </authorList>
    </citation>
    <scope>NUCLEOTIDE SEQUENCE</scope>
    <source>
        <strain evidence="6">XF2</strain>
    </source>
</reference>
<evidence type="ECO:0000313" key="6">
    <source>
        <dbReference type="EMBL" id="BCE33097.1"/>
    </source>
</evidence>
<keyword evidence="5" id="KW-0472">Membrane</keyword>
<reference evidence="7" key="2">
    <citation type="submission" date="2020-05" db="EMBL/GenBank/DDBJ databases">
        <title>Complete genome sequence of Bradyrhizobium diazoefficiens XF3 isolated from soybean nodule.</title>
        <authorList>
            <person name="Noda R."/>
            <person name="Kakizaki K."/>
            <person name="Minamisawa K."/>
        </authorList>
    </citation>
    <scope>NUCLEOTIDE SEQUENCE</scope>
    <source>
        <strain evidence="7">XF3</strain>
    </source>
</reference>
<dbReference type="SUPFAM" id="SSF48452">
    <property type="entry name" value="TPR-like"/>
    <property type="match status" value="1"/>
</dbReference>